<sequence length="117" mass="11853">MDNNNNASNGIALDPNQMAPQDSSPLVQTGSTEPKVLDITPRDSTTPDPLSSPIQPSTPSLPTPDPLSTPLTPVNSATPVAPTTPVTAAAPESTPVSTPPIAQNPLAEDPNAVNTIG</sequence>
<comment type="caution">
    <text evidence="2">The sequence shown here is derived from an EMBL/GenBank/DDBJ whole genome shotgun (WGS) entry which is preliminary data.</text>
</comment>
<feature type="compositionally biased region" description="Polar residues" evidence="1">
    <location>
        <begin position="18"/>
        <end position="32"/>
    </location>
</feature>
<feature type="region of interest" description="Disordered" evidence="1">
    <location>
        <begin position="1"/>
        <end position="117"/>
    </location>
</feature>
<dbReference type="AlphaFoldDB" id="A0A1F5FW28"/>
<protein>
    <submittedName>
        <fullName evidence="2">Uncharacterized protein</fullName>
    </submittedName>
</protein>
<dbReference type="Proteomes" id="UP000179237">
    <property type="component" value="Unassembled WGS sequence"/>
</dbReference>
<proteinExistence type="predicted"/>
<gene>
    <name evidence="2" type="ORF">A2572_03910</name>
</gene>
<name>A0A1F5FW28_9BACT</name>
<feature type="compositionally biased region" description="Polar residues" evidence="1">
    <location>
        <begin position="42"/>
        <end position="55"/>
    </location>
</feature>
<evidence type="ECO:0000313" key="3">
    <source>
        <dbReference type="Proteomes" id="UP000179237"/>
    </source>
</evidence>
<feature type="compositionally biased region" description="Low complexity" evidence="1">
    <location>
        <begin position="68"/>
        <end position="96"/>
    </location>
</feature>
<accession>A0A1F5FW28</accession>
<dbReference type="EMBL" id="MFAQ01000008">
    <property type="protein sequence ID" value="OGD83809.1"/>
    <property type="molecule type" value="Genomic_DNA"/>
</dbReference>
<reference evidence="2 3" key="1">
    <citation type="journal article" date="2016" name="Nat. Commun.">
        <title>Thousands of microbial genomes shed light on interconnected biogeochemical processes in an aquifer system.</title>
        <authorList>
            <person name="Anantharaman K."/>
            <person name="Brown C.T."/>
            <person name="Hug L.A."/>
            <person name="Sharon I."/>
            <person name="Castelle C.J."/>
            <person name="Probst A.J."/>
            <person name="Thomas B.C."/>
            <person name="Singh A."/>
            <person name="Wilkins M.J."/>
            <person name="Karaoz U."/>
            <person name="Brodie E.L."/>
            <person name="Williams K.H."/>
            <person name="Hubbard S.S."/>
            <person name="Banfield J.F."/>
        </authorList>
    </citation>
    <scope>NUCLEOTIDE SEQUENCE [LARGE SCALE GENOMIC DNA]</scope>
</reference>
<evidence type="ECO:0000256" key="1">
    <source>
        <dbReference type="SAM" id="MobiDB-lite"/>
    </source>
</evidence>
<organism evidence="2 3">
    <name type="scientific">Candidatus Collierbacteria bacterium RIFOXYD1_FULL_40_9</name>
    <dbReference type="NCBI Taxonomy" id="1817731"/>
    <lineage>
        <taxon>Bacteria</taxon>
        <taxon>Candidatus Collieribacteriota</taxon>
    </lineage>
</organism>
<evidence type="ECO:0000313" key="2">
    <source>
        <dbReference type="EMBL" id="OGD83809.1"/>
    </source>
</evidence>